<dbReference type="AlphaFoldDB" id="A0A397V0Y0"/>
<dbReference type="EMBL" id="QKWP01000912">
    <property type="protein sequence ID" value="RIB13563.1"/>
    <property type="molecule type" value="Genomic_DNA"/>
</dbReference>
<keyword evidence="4" id="KW-1185">Reference proteome</keyword>
<accession>A0A397V0Y0</accession>
<feature type="region of interest" description="Disordered" evidence="1">
    <location>
        <begin position="15"/>
        <end position="52"/>
    </location>
</feature>
<evidence type="ECO:0000256" key="1">
    <source>
        <dbReference type="SAM" id="MobiDB-lite"/>
    </source>
</evidence>
<comment type="caution">
    <text evidence="3">The sequence shown here is derived from an EMBL/GenBank/DDBJ whole genome shotgun (WGS) entry which is preliminary data.</text>
</comment>
<evidence type="ECO:0000313" key="3">
    <source>
        <dbReference type="EMBL" id="RIB13563.1"/>
    </source>
</evidence>
<gene>
    <name evidence="3" type="ORF">C2G38_2197504</name>
</gene>
<feature type="transmembrane region" description="Helical" evidence="2">
    <location>
        <begin position="62"/>
        <end position="86"/>
    </location>
</feature>
<reference evidence="3 4" key="1">
    <citation type="submission" date="2018-06" db="EMBL/GenBank/DDBJ databases">
        <title>Comparative genomics reveals the genomic features of Rhizophagus irregularis, R. cerebriforme, R. diaphanum and Gigaspora rosea, and their symbiotic lifestyle signature.</title>
        <authorList>
            <person name="Morin E."/>
            <person name="San Clemente H."/>
            <person name="Chen E.C.H."/>
            <person name="De La Providencia I."/>
            <person name="Hainaut M."/>
            <person name="Kuo A."/>
            <person name="Kohler A."/>
            <person name="Murat C."/>
            <person name="Tang N."/>
            <person name="Roy S."/>
            <person name="Loubradou J."/>
            <person name="Henrissat B."/>
            <person name="Grigoriev I.V."/>
            <person name="Corradi N."/>
            <person name="Roux C."/>
            <person name="Martin F.M."/>
        </authorList>
    </citation>
    <scope>NUCLEOTIDE SEQUENCE [LARGE SCALE GENOMIC DNA]</scope>
    <source>
        <strain evidence="3 4">DAOM 194757</strain>
    </source>
</reference>
<dbReference type="Proteomes" id="UP000266673">
    <property type="component" value="Unassembled WGS sequence"/>
</dbReference>
<evidence type="ECO:0000313" key="4">
    <source>
        <dbReference type="Proteomes" id="UP000266673"/>
    </source>
</evidence>
<evidence type="ECO:0008006" key="5">
    <source>
        <dbReference type="Google" id="ProtNLM"/>
    </source>
</evidence>
<keyword evidence="2" id="KW-0472">Membrane</keyword>
<keyword evidence="2" id="KW-1133">Transmembrane helix</keyword>
<feature type="compositionally biased region" description="Low complexity" evidence="1">
    <location>
        <begin position="20"/>
        <end position="35"/>
    </location>
</feature>
<proteinExistence type="predicted"/>
<organism evidence="3 4">
    <name type="scientific">Gigaspora rosea</name>
    <dbReference type="NCBI Taxonomy" id="44941"/>
    <lineage>
        <taxon>Eukaryota</taxon>
        <taxon>Fungi</taxon>
        <taxon>Fungi incertae sedis</taxon>
        <taxon>Mucoromycota</taxon>
        <taxon>Glomeromycotina</taxon>
        <taxon>Glomeromycetes</taxon>
        <taxon>Diversisporales</taxon>
        <taxon>Gigasporaceae</taxon>
        <taxon>Gigaspora</taxon>
    </lineage>
</organism>
<evidence type="ECO:0000256" key="2">
    <source>
        <dbReference type="SAM" id="Phobius"/>
    </source>
</evidence>
<protein>
    <recommendedName>
        <fullName evidence="5">Collagen triple helix repeat protein</fullName>
    </recommendedName>
</protein>
<sequence length="110" mass="11913">MQISYDLYERCLGSCKTDETGNTGETGETGDTGNTVEIGETGKIGNTGDTDDINETVSPFSLALSLASDFGGGHLAMFIGFNLLLVRYRKSNNNDSDDRLIDNPQVNQRK</sequence>
<keyword evidence="2" id="KW-0812">Transmembrane</keyword>
<name>A0A397V0Y0_9GLOM</name>